<feature type="region of interest" description="Disordered" evidence="1">
    <location>
        <begin position="89"/>
        <end position="134"/>
    </location>
</feature>
<organism evidence="2 3">
    <name type="scientific">Prunus dulcis</name>
    <name type="common">Almond</name>
    <name type="synonym">Amygdalus dulcis</name>
    <dbReference type="NCBI Taxonomy" id="3755"/>
    <lineage>
        <taxon>Eukaryota</taxon>
        <taxon>Viridiplantae</taxon>
        <taxon>Streptophyta</taxon>
        <taxon>Embryophyta</taxon>
        <taxon>Tracheophyta</taxon>
        <taxon>Spermatophyta</taxon>
        <taxon>Magnoliopsida</taxon>
        <taxon>eudicotyledons</taxon>
        <taxon>Gunneridae</taxon>
        <taxon>Pentapetalae</taxon>
        <taxon>rosids</taxon>
        <taxon>fabids</taxon>
        <taxon>Rosales</taxon>
        <taxon>Rosaceae</taxon>
        <taxon>Amygdaloideae</taxon>
        <taxon>Amygdaleae</taxon>
        <taxon>Prunus</taxon>
    </lineage>
</organism>
<feature type="compositionally biased region" description="Polar residues" evidence="1">
    <location>
        <begin position="101"/>
        <end position="119"/>
    </location>
</feature>
<accession>A0AAD4ZAU9</accession>
<sequence>MILLAWNKGKHETSSHGLRHRGRAGRRKGTATSTALVLKQRTHSSHPKPAAGHEQQRIPRGKGGSENWKIPMEELVLIPLEVWMCRKNVRPPIPQPPTSPAQLATPLNSRTSTQRQITARASPKPSFTDIKAVT</sequence>
<feature type="region of interest" description="Disordered" evidence="1">
    <location>
        <begin position="1"/>
        <end position="67"/>
    </location>
</feature>
<name>A0AAD4ZAU9_PRUDU</name>
<proteinExistence type="predicted"/>
<keyword evidence="3" id="KW-1185">Reference proteome</keyword>
<gene>
    <name evidence="2" type="ORF">L3X38_017574</name>
</gene>
<evidence type="ECO:0000313" key="2">
    <source>
        <dbReference type="EMBL" id="KAI5338303.1"/>
    </source>
</evidence>
<protein>
    <submittedName>
        <fullName evidence="2">Uncharacterized protein</fullName>
    </submittedName>
</protein>
<evidence type="ECO:0000256" key="1">
    <source>
        <dbReference type="SAM" id="MobiDB-lite"/>
    </source>
</evidence>
<feature type="compositionally biased region" description="Basic residues" evidence="1">
    <location>
        <begin position="17"/>
        <end position="29"/>
    </location>
</feature>
<dbReference type="Proteomes" id="UP001054821">
    <property type="component" value="Chromosome 3"/>
</dbReference>
<dbReference type="EMBL" id="JAJFAZ020000003">
    <property type="protein sequence ID" value="KAI5338303.1"/>
    <property type="molecule type" value="Genomic_DNA"/>
</dbReference>
<reference evidence="2 3" key="1">
    <citation type="journal article" date="2022" name="G3 (Bethesda)">
        <title>Whole-genome sequence and methylome profiling of the almond [Prunus dulcis (Mill.) D.A. Webb] cultivar 'Nonpareil'.</title>
        <authorList>
            <person name="D'Amico-Willman K.M."/>
            <person name="Ouma W.Z."/>
            <person name="Meulia T."/>
            <person name="Sideli G.M."/>
            <person name="Gradziel T.M."/>
            <person name="Fresnedo-Ramirez J."/>
        </authorList>
    </citation>
    <scope>NUCLEOTIDE SEQUENCE [LARGE SCALE GENOMIC DNA]</scope>
    <source>
        <strain evidence="2">Clone GOH B32 T37-40</strain>
    </source>
</reference>
<evidence type="ECO:0000313" key="3">
    <source>
        <dbReference type="Proteomes" id="UP001054821"/>
    </source>
</evidence>
<dbReference type="AlphaFoldDB" id="A0AAD4ZAU9"/>
<comment type="caution">
    <text evidence="2">The sequence shown here is derived from an EMBL/GenBank/DDBJ whole genome shotgun (WGS) entry which is preliminary data.</text>
</comment>